<organism evidence="5 6">
    <name type="scientific">Shewanella maritima</name>
    <dbReference type="NCBI Taxonomy" id="2520507"/>
    <lineage>
        <taxon>Bacteria</taxon>
        <taxon>Pseudomonadati</taxon>
        <taxon>Pseudomonadota</taxon>
        <taxon>Gammaproteobacteria</taxon>
        <taxon>Alteromonadales</taxon>
        <taxon>Shewanellaceae</taxon>
        <taxon>Shewanella</taxon>
    </lineage>
</organism>
<dbReference type="GO" id="GO:1990281">
    <property type="term" value="C:efflux pump complex"/>
    <property type="evidence" value="ECO:0007669"/>
    <property type="project" value="TreeGrafter"/>
</dbReference>
<dbReference type="Gene3D" id="1.10.287.470">
    <property type="entry name" value="Helix hairpin bin"/>
    <property type="match status" value="1"/>
</dbReference>
<dbReference type="NCBIfam" id="TIGR01730">
    <property type="entry name" value="RND_mfp"/>
    <property type="match status" value="1"/>
</dbReference>
<reference evidence="5 6" key="1">
    <citation type="submission" date="2019-02" db="EMBL/GenBank/DDBJ databases">
        <title>Shewanella sp. D4-2 isolated from Dokdo Island.</title>
        <authorList>
            <person name="Baek K."/>
        </authorList>
    </citation>
    <scope>NUCLEOTIDE SEQUENCE [LARGE SCALE GENOMIC DNA]</scope>
    <source>
        <strain evidence="5 6">D4-2</strain>
    </source>
</reference>
<dbReference type="KEGG" id="smai:EXU30_08980"/>
<evidence type="ECO:0000259" key="4">
    <source>
        <dbReference type="Pfam" id="PF25917"/>
    </source>
</evidence>
<dbReference type="PANTHER" id="PTHR30469">
    <property type="entry name" value="MULTIDRUG RESISTANCE PROTEIN MDTA"/>
    <property type="match status" value="1"/>
</dbReference>
<dbReference type="PANTHER" id="PTHR30469:SF12">
    <property type="entry name" value="MULTIDRUG RESISTANCE PROTEIN MDTA"/>
    <property type="match status" value="1"/>
</dbReference>
<dbReference type="Pfam" id="PF25917">
    <property type="entry name" value="BSH_RND"/>
    <property type="match status" value="1"/>
</dbReference>
<keyword evidence="3" id="KW-0812">Transmembrane</keyword>
<dbReference type="SUPFAM" id="SSF111369">
    <property type="entry name" value="HlyD-like secretion proteins"/>
    <property type="match status" value="1"/>
</dbReference>
<keyword evidence="6" id="KW-1185">Reference proteome</keyword>
<feature type="transmembrane region" description="Helical" evidence="3">
    <location>
        <begin position="12"/>
        <end position="30"/>
    </location>
</feature>
<dbReference type="Gene3D" id="2.40.420.20">
    <property type="match status" value="1"/>
</dbReference>
<dbReference type="Gene3D" id="2.40.50.100">
    <property type="match status" value="1"/>
</dbReference>
<comment type="similarity">
    <text evidence="1">Belongs to the membrane fusion protein (MFP) (TC 8.A.1) family.</text>
</comment>
<keyword evidence="3" id="KW-1133">Transmembrane helix</keyword>
<dbReference type="Proteomes" id="UP000291106">
    <property type="component" value="Chromosome"/>
</dbReference>
<keyword evidence="3" id="KW-0472">Membrane</keyword>
<evidence type="ECO:0000313" key="5">
    <source>
        <dbReference type="EMBL" id="QBF82810.1"/>
    </source>
</evidence>
<dbReference type="EMBL" id="CP036200">
    <property type="protein sequence ID" value="QBF82810.1"/>
    <property type="molecule type" value="Genomic_DNA"/>
</dbReference>
<dbReference type="GO" id="GO:0015562">
    <property type="term" value="F:efflux transmembrane transporter activity"/>
    <property type="evidence" value="ECO:0007669"/>
    <property type="project" value="TreeGrafter"/>
</dbReference>
<name>A0A411PHG9_9GAMM</name>
<gene>
    <name evidence="5" type="ORF">EXU30_08980</name>
</gene>
<dbReference type="Gene3D" id="2.40.30.170">
    <property type="match status" value="1"/>
</dbReference>
<feature type="region of interest" description="Disordered" evidence="2">
    <location>
        <begin position="380"/>
        <end position="425"/>
    </location>
</feature>
<dbReference type="InterPro" id="IPR058625">
    <property type="entry name" value="MdtA-like_BSH"/>
</dbReference>
<evidence type="ECO:0000256" key="3">
    <source>
        <dbReference type="SAM" id="Phobius"/>
    </source>
</evidence>
<dbReference type="OrthoDB" id="5730196at2"/>
<accession>A0A411PHG9</accession>
<evidence type="ECO:0000256" key="2">
    <source>
        <dbReference type="SAM" id="MobiDB-lite"/>
    </source>
</evidence>
<dbReference type="AlphaFoldDB" id="A0A411PHG9"/>
<feature type="compositionally biased region" description="Basic and acidic residues" evidence="2">
    <location>
        <begin position="402"/>
        <end position="425"/>
    </location>
</feature>
<proteinExistence type="inferred from homology"/>
<dbReference type="InterPro" id="IPR006143">
    <property type="entry name" value="RND_pump_MFP"/>
</dbReference>
<sequence length="425" mass="46246">MGNNNKMLNKKYLIPVAIVAVVVAAIMWITSNPPTSKRGPKKSAANVTVETQTIKPQAYQIEVSSFGVVKPRTQSSLVAQASGQILTISQNFREGGFFKQGEVLVQLDDRDYQAEVKVAQAGLLQAQQSLLEEQARVEQALIDWKRLGNGREPNDLVLRKPQLAAAQAAMLSSQAQLDKALLALERTQVVAPFDGRILQKNVDIGRVVTSNSELATIYATDYVEIRLPIHNRDLALVELPEQGKSAVAPVEFESDLVGRQLWQGQLDRTEGAIDDSSQQLYVVAQIDDPFSYQQGKQTPLKIGQYLTAKIQGKTLQSSIVIPSSAIYQGSYVYRVRDGVLLRTDVNILWQNGTDAVISSGLSPQDELVLTSLGQVSSGTPVAIAGEAKPKRQRTADAPAGERGPRGNGDKPRSKPENAPKKEATL</sequence>
<feature type="domain" description="Multidrug resistance protein MdtA-like barrel-sandwich hybrid" evidence="4">
    <location>
        <begin position="76"/>
        <end position="217"/>
    </location>
</feature>
<evidence type="ECO:0000313" key="6">
    <source>
        <dbReference type="Proteomes" id="UP000291106"/>
    </source>
</evidence>
<protein>
    <submittedName>
        <fullName evidence="5">Efflux RND transporter periplasmic adaptor subunit</fullName>
    </submittedName>
</protein>
<evidence type="ECO:0000256" key="1">
    <source>
        <dbReference type="ARBA" id="ARBA00009477"/>
    </source>
</evidence>